<protein>
    <submittedName>
        <fullName evidence="3">Uncharacterized protein</fullName>
    </submittedName>
</protein>
<keyword evidence="2" id="KW-0732">Signal</keyword>
<dbReference type="Proteomes" id="UP000193498">
    <property type="component" value="Unassembled WGS sequence"/>
</dbReference>
<dbReference type="InParanoid" id="A0A1Y1YM62"/>
<evidence type="ECO:0000313" key="4">
    <source>
        <dbReference type="Proteomes" id="UP000193498"/>
    </source>
</evidence>
<comment type="caution">
    <text evidence="3">The sequence shown here is derived from an EMBL/GenBank/DDBJ whole genome shotgun (WGS) entry which is preliminary data.</text>
</comment>
<keyword evidence="4" id="KW-1185">Reference proteome</keyword>
<evidence type="ECO:0000256" key="2">
    <source>
        <dbReference type="SAM" id="SignalP"/>
    </source>
</evidence>
<feature type="compositionally biased region" description="Low complexity" evidence="1">
    <location>
        <begin position="96"/>
        <end position="111"/>
    </location>
</feature>
<feature type="region of interest" description="Disordered" evidence="1">
    <location>
        <begin position="89"/>
        <end position="114"/>
    </location>
</feature>
<feature type="region of interest" description="Disordered" evidence="1">
    <location>
        <begin position="133"/>
        <end position="190"/>
    </location>
</feature>
<name>A0A1Y1YM62_9FUNG</name>
<dbReference type="EMBL" id="MCFE01000102">
    <property type="protein sequence ID" value="ORX99097.1"/>
    <property type="molecule type" value="Genomic_DNA"/>
</dbReference>
<organism evidence="3 4">
    <name type="scientific">Basidiobolus meristosporus CBS 931.73</name>
    <dbReference type="NCBI Taxonomy" id="1314790"/>
    <lineage>
        <taxon>Eukaryota</taxon>
        <taxon>Fungi</taxon>
        <taxon>Fungi incertae sedis</taxon>
        <taxon>Zoopagomycota</taxon>
        <taxon>Entomophthoromycotina</taxon>
        <taxon>Basidiobolomycetes</taxon>
        <taxon>Basidiobolales</taxon>
        <taxon>Basidiobolaceae</taxon>
        <taxon>Basidiobolus</taxon>
    </lineage>
</organism>
<feature type="chain" id="PRO_5012395262" evidence="2">
    <location>
        <begin position="23"/>
        <end position="190"/>
    </location>
</feature>
<feature type="signal peptide" evidence="2">
    <location>
        <begin position="1"/>
        <end position="22"/>
    </location>
</feature>
<sequence length="190" mass="19222">MKFISSVVIIATLAVSMSGTNGQIFRPITRVQGTDGRSSLPANDLARDILPGPIADLVSAPIIGAASAAANVLKTAGCVIGFCALRSGGGQAPKPSNNNNNNNNRNSGNNRPRIVFANSRGNGGGWQGGNWQGGGGWQGNNWQGGGDGGWQGNNWQGGGDGGWQGNNWQGGGDGWQGGMDSEGGDGGGTW</sequence>
<accession>A0A1Y1YM62</accession>
<evidence type="ECO:0000313" key="3">
    <source>
        <dbReference type="EMBL" id="ORX99097.1"/>
    </source>
</evidence>
<evidence type="ECO:0000256" key="1">
    <source>
        <dbReference type="SAM" id="MobiDB-lite"/>
    </source>
</evidence>
<proteinExistence type="predicted"/>
<dbReference type="AlphaFoldDB" id="A0A1Y1YM62"/>
<gene>
    <name evidence="3" type="ORF">K493DRAFT_299548</name>
</gene>
<reference evidence="3 4" key="1">
    <citation type="submission" date="2016-07" db="EMBL/GenBank/DDBJ databases">
        <title>Pervasive Adenine N6-methylation of Active Genes in Fungi.</title>
        <authorList>
            <consortium name="DOE Joint Genome Institute"/>
            <person name="Mondo S.J."/>
            <person name="Dannebaum R.O."/>
            <person name="Kuo R.C."/>
            <person name="Labutti K."/>
            <person name="Haridas S."/>
            <person name="Kuo A."/>
            <person name="Salamov A."/>
            <person name="Ahrendt S.R."/>
            <person name="Lipzen A."/>
            <person name="Sullivan W."/>
            <person name="Andreopoulos W.B."/>
            <person name="Clum A."/>
            <person name="Lindquist E."/>
            <person name="Daum C."/>
            <person name="Ramamoorthy G.K."/>
            <person name="Gryganskyi A."/>
            <person name="Culley D."/>
            <person name="Magnuson J.K."/>
            <person name="James T.Y."/>
            <person name="O'Malley M.A."/>
            <person name="Stajich J.E."/>
            <person name="Spatafora J.W."/>
            <person name="Visel A."/>
            <person name="Grigoriev I.V."/>
        </authorList>
    </citation>
    <scope>NUCLEOTIDE SEQUENCE [LARGE SCALE GENOMIC DNA]</scope>
    <source>
        <strain evidence="3 4">CBS 931.73</strain>
    </source>
</reference>